<name>A0A1M6FG32_9FLAO</name>
<dbReference type="STRING" id="1178825.SAMN05216261_2377"/>
<reference evidence="1 2" key="1">
    <citation type="submission" date="2016-11" db="EMBL/GenBank/DDBJ databases">
        <authorList>
            <person name="Jaros S."/>
            <person name="Januszkiewicz K."/>
            <person name="Wedrychowicz H."/>
        </authorList>
    </citation>
    <scope>NUCLEOTIDE SEQUENCE [LARGE SCALE GENOMIC DNA]</scope>
    <source>
        <strain evidence="1 2">CGMCC 1.12213</strain>
    </source>
</reference>
<dbReference type="AlphaFoldDB" id="A0A1M6FG32"/>
<accession>A0A1M6FG32</accession>
<organism evidence="1 2">
    <name type="scientific">Algibacter luteus</name>
    <dbReference type="NCBI Taxonomy" id="1178825"/>
    <lineage>
        <taxon>Bacteria</taxon>
        <taxon>Pseudomonadati</taxon>
        <taxon>Bacteroidota</taxon>
        <taxon>Flavobacteriia</taxon>
        <taxon>Flavobacteriales</taxon>
        <taxon>Flavobacteriaceae</taxon>
        <taxon>Algibacter</taxon>
    </lineage>
</organism>
<sequence>MVFVYKIKYMLISLQKVVLLSTFVQQLDTNNTFTRVFQNNVVILPLHNAHWITLFNLKR</sequence>
<dbReference type="EMBL" id="FQYK01000005">
    <property type="protein sequence ID" value="SHI96678.1"/>
    <property type="molecule type" value="Genomic_DNA"/>
</dbReference>
<evidence type="ECO:0000313" key="2">
    <source>
        <dbReference type="Proteomes" id="UP000184396"/>
    </source>
</evidence>
<proteinExistence type="predicted"/>
<dbReference type="Proteomes" id="UP000184396">
    <property type="component" value="Unassembled WGS sequence"/>
</dbReference>
<gene>
    <name evidence="1" type="ORF">SAMN05216261_2377</name>
</gene>
<evidence type="ECO:0000313" key="1">
    <source>
        <dbReference type="EMBL" id="SHI96678.1"/>
    </source>
</evidence>
<protein>
    <submittedName>
        <fullName evidence="1">Uncharacterized protein</fullName>
    </submittedName>
</protein>
<keyword evidence="2" id="KW-1185">Reference proteome</keyword>